<feature type="transmembrane region" description="Helical" evidence="8">
    <location>
        <begin position="205"/>
        <end position="230"/>
    </location>
</feature>
<feature type="transmembrane region" description="Helical" evidence="8">
    <location>
        <begin position="330"/>
        <end position="350"/>
    </location>
</feature>
<keyword evidence="4" id="KW-1003">Cell membrane</keyword>
<organism evidence="9 10">
    <name type="scientific">Photobacterium frigidiphilum</name>
    <dbReference type="NCBI Taxonomy" id="264736"/>
    <lineage>
        <taxon>Bacteria</taxon>
        <taxon>Pseudomonadati</taxon>
        <taxon>Pseudomonadota</taxon>
        <taxon>Gammaproteobacteria</taxon>
        <taxon>Vibrionales</taxon>
        <taxon>Vibrionaceae</taxon>
        <taxon>Photobacterium</taxon>
    </lineage>
</organism>
<dbReference type="EMBL" id="PYMJ01000004">
    <property type="protein sequence ID" value="PSU50097.1"/>
    <property type="molecule type" value="Genomic_DNA"/>
</dbReference>
<feature type="transmembrane region" description="Helical" evidence="8">
    <location>
        <begin position="106"/>
        <end position="125"/>
    </location>
</feature>
<proteinExistence type="inferred from homology"/>
<dbReference type="RefSeq" id="WP_107241711.1">
    <property type="nucleotide sequence ID" value="NZ_JAKJUA010000061.1"/>
</dbReference>
<evidence type="ECO:0000256" key="6">
    <source>
        <dbReference type="ARBA" id="ARBA00022989"/>
    </source>
</evidence>
<keyword evidence="7 8" id="KW-0472">Membrane</keyword>
<gene>
    <name evidence="9" type="ORF">C9J12_04940</name>
</gene>
<evidence type="ECO:0000313" key="9">
    <source>
        <dbReference type="EMBL" id="PSU50097.1"/>
    </source>
</evidence>
<comment type="subcellular location">
    <subcellularLocation>
        <location evidence="1">Cell membrane</location>
        <topology evidence="1">Multi-pass membrane protein</topology>
    </subcellularLocation>
</comment>
<dbReference type="PANTHER" id="PTHR30047">
    <property type="entry name" value="HIGH-AFFINITY CHOLINE TRANSPORT PROTEIN-RELATED"/>
    <property type="match status" value="1"/>
</dbReference>
<feature type="transmembrane region" description="Helical" evidence="8">
    <location>
        <begin position="461"/>
        <end position="478"/>
    </location>
</feature>
<protein>
    <submittedName>
        <fullName evidence="9">BCCT transporter</fullName>
    </submittedName>
</protein>
<dbReference type="AlphaFoldDB" id="A0A2T3JM53"/>
<feature type="transmembrane region" description="Helical" evidence="8">
    <location>
        <begin position="362"/>
        <end position="388"/>
    </location>
</feature>
<dbReference type="Pfam" id="PF02028">
    <property type="entry name" value="BCCT"/>
    <property type="match status" value="1"/>
</dbReference>
<feature type="transmembrane region" description="Helical" evidence="8">
    <location>
        <begin position="157"/>
        <end position="179"/>
    </location>
</feature>
<evidence type="ECO:0000256" key="8">
    <source>
        <dbReference type="SAM" id="Phobius"/>
    </source>
</evidence>
<evidence type="ECO:0000256" key="4">
    <source>
        <dbReference type="ARBA" id="ARBA00022475"/>
    </source>
</evidence>
<evidence type="ECO:0000256" key="2">
    <source>
        <dbReference type="ARBA" id="ARBA00005658"/>
    </source>
</evidence>
<feature type="transmembrane region" description="Helical" evidence="8">
    <location>
        <begin position="65"/>
        <end position="85"/>
    </location>
</feature>
<dbReference type="PANTHER" id="PTHR30047:SF7">
    <property type="entry name" value="HIGH-AFFINITY CHOLINE TRANSPORT PROTEIN"/>
    <property type="match status" value="1"/>
</dbReference>
<dbReference type="OrthoDB" id="9775735at2"/>
<keyword evidence="10" id="KW-1185">Reference proteome</keyword>
<evidence type="ECO:0000256" key="5">
    <source>
        <dbReference type="ARBA" id="ARBA00022692"/>
    </source>
</evidence>
<comment type="similarity">
    <text evidence="2">Belongs to the BCCT transporter (TC 2.A.15) family.</text>
</comment>
<evidence type="ECO:0000256" key="3">
    <source>
        <dbReference type="ARBA" id="ARBA00022448"/>
    </source>
</evidence>
<keyword evidence="5 8" id="KW-0812">Transmembrane</keyword>
<feature type="transmembrane region" description="Helical" evidence="8">
    <location>
        <begin position="27"/>
        <end position="45"/>
    </location>
</feature>
<sequence>MQSNACQIGKDITATSSTTKRRIDGKLVPALTIGFISLFLLAALIDLPRFTLLIQELFSAAAGQFGFWWQWLMVANFAIALCIAVSRYGKTRMGVETKPTIGTFRWLAMIMCTLLAGGGVFWSAAEPIYHFITPSPSYPGIVGSTAEAVVPALSQSFLHWGFLAWSVLGTLATIVLMYAHHNHGIKLRPRALLFPLVGDRLENHWFGAVIDACSIIAVAAGTIGPIGFLASQMGYSLEVLTGIKNDSSTQLMILGAVVSVCAISAASGMDKGLQWLSRLNVIGAFALLLAILILGPTQFIFEQFGNAFAGYLQHMPTMSLTNSTPGWNVWWTWFFWGWFIGFAPMMAIFIARISEGRSIRELVLAVAVGAPIVTNFWFTVLGGTGIFLELQTPGIISGPLNDAGLPAVLLASLQQLPLSGILLPAFLVLTTTFVVTTGDSMAYSIAMVVSGDNEPDRKQRIFWAVIMGAVAAVLLLAGDGGLNALQSFIVITAVPVSFIIAATLITGPIAAIKMTKMQNARIAEKALQAA</sequence>
<feature type="transmembrane region" description="Helical" evidence="8">
    <location>
        <begin position="484"/>
        <end position="512"/>
    </location>
</feature>
<reference evidence="9 10" key="1">
    <citation type="submission" date="2018-01" db="EMBL/GenBank/DDBJ databases">
        <title>Whole genome sequencing of Histamine producing bacteria.</title>
        <authorList>
            <person name="Butler K."/>
        </authorList>
    </citation>
    <scope>NUCLEOTIDE SEQUENCE [LARGE SCALE GENOMIC DNA]</scope>
    <source>
        <strain evidence="9 10">JCM 12947</strain>
    </source>
</reference>
<keyword evidence="6 8" id="KW-1133">Transmembrane helix</keyword>
<comment type="caution">
    <text evidence="9">The sequence shown here is derived from an EMBL/GenBank/DDBJ whole genome shotgun (WGS) entry which is preliminary data.</text>
</comment>
<dbReference type="InterPro" id="IPR000060">
    <property type="entry name" value="BCCT_transptr"/>
</dbReference>
<feature type="transmembrane region" description="Helical" evidence="8">
    <location>
        <begin position="281"/>
        <end position="301"/>
    </location>
</feature>
<evidence type="ECO:0000256" key="7">
    <source>
        <dbReference type="ARBA" id="ARBA00023136"/>
    </source>
</evidence>
<feature type="transmembrane region" description="Helical" evidence="8">
    <location>
        <begin position="421"/>
        <end position="449"/>
    </location>
</feature>
<accession>A0A2T3JM53</accession>
<dbReference type="GO" id="GO:0022857">
    <property type="term" value="F:transmembrane transporter activity"/>
    <property type="evidence" value="ECO:0007669"/>
    <property type="project" value="InterPro"/>
</dbReference>
<evidence type="ECO:0000313" key="10">
    <source>
        <dbReference type="Proteomes" id="UP000240987"/>
    </source>
</evidence>
<evidence type="ECO:0000256" key="1">
    <source>
        <dbReference type="ARBA" id="ARBA00004651"/>
    </source>
</evidence>
<dbReference type="Proteomes" id="UP000240987">
    <property type="component" value="Unassembled WGS sequence"/>
</dbReference>
<dbReference type="GO" id="GO:0005886">
    <property type="term" value="C:plasma membrane"/>
    <property type="evidence" value="ECO:0007669"/>
    <property type="project" value="UniProtKB-SubCell"/>
</dbReference>
<name>A0A2T3JM53_9GAMM</name>
<keyword evidence="3" id="KW-0813">Transport</keyword>
<feature type="transmembrane region" description="Helical" evidence="8">
    <location>
        <begin position="250"/>
        <end position="269"/>
    </location>
</feature>